<reference evidence="4 5" key="1">
    <citation type="journal article" date="2012" name="Science">
        <title>The Paleozoic origin of enzymatic lignin decomposition reconstructed from 31 fungal genomes.</title>
        <authorList>
            <person name="Floudas D."/>
            <person name="Binder M."/>
            <person name="Riley R."/>
            <person name="Barry K."/>
            <person name="Blanchette R.A."/>
            <person name="Henrissat B."/>
            <person name="Martinez A.T."/>
            <person name="Otillar R."/>
            <person name="Spatafora J.W."/>
            <person name="Yadav J.S."/>
            <person name="Aerts A."/>
            <person name="Benoit I."/>
            <person name="Boyd A."/>
            <person name="Carlson A."/>
            <person name="Copeland A."/>
            <person name="Coutinho P.M."/>
            <person name="de Vries R.P."/>
            <person name="Ferreira P."/>
            <person name="Findley K."/>
            <person name="Foster B."/>
            <person name="Gaskell J."/>
            <person name="Glotzer D."/>
            <person name="Gorecki P."/>
            <person name="Heitman J."/>
            <person name="Hesse C."/>
            <person name="Hori C."/>
            <person name="Igarashi K."/>
            <person name="Jurgens J.A."/>
            <person name="Kallen N."/>
            <person name="Kersten P."/>
            <person name="Kohler A."/>
            <person name="Kuees U."/>
            <person name="Kumar T.K.A."/>
            <person name="Kuo A."/>
            <person name="LaButti K."/>
            <person name="Larrondo L.F."/>
            <person name="Lindquist E."/>
            <person name="Ling A."/>
            <person name="Lombard V."/>
            <person name="Lucas S."/>
            <person name="Lundell T."/>
            <person name="Martin R."/>
            <person name="McLaughlin D.J."/>
            <person name="Morgenstern I."/>
            <person name="Morin E."/>
            <person name="Murat C."/>
            <person name="Nagy L.G."/>
            <person name="Nolan M."/>
            <person name="Ohm R.A."/>
            <person name="Patyshakuliyeva A."/>
            <person name="Rokas A."/>
            <person name="Ruiz-Duenas F.J."/>
            <person name="Sabat G."/>
            <person name="Salamov A."/>
            <person name="Samejima M."/>
            <person name="Schmutz J."/>
            <person name="Slot J.C."/>
            <person name="St John F."/>
            <person name="Stenlid J."/>
            <person name="Sun H."/>
            <person name="Sun S."/>
            <person name="Syed K."/>
            <person name="Tsang A."/>
            <person name="Wiebenga A."/>
            <person name="Young D."/>
            <person name="Pisabarro A."/>
            <person name="Eastwood D.C."/>
            <person name="Martin F."/>
            <person name="Cullen D."/>
            <person name="Grigoriev I.V."/>
            <person name="Hibbett D.S."/>
        </authorList>
    </citation>
    <scope>NUCLEOTIDE SEQUENCE [LARGE SCALE GENOMIC DNA]</scope>
    <source>
        <strain evidence="4 5">DJM-731 SS1</strain>
    </source>
</reference>
<dbReference type="InterPro" id="IPR017943">
    <property type="entry name" value="Bactericidal_perm-incr_a/b_dom"/>
</dbReference>
<dbReference type="Pfam" id="PF19343">
    <property type="entry name" value="HAM1_N"/>
    <property type="match status" value="1"/>
</dbReference>
<organism evidence="4 5">
    <name type="scientific">Dacryopinax primogenitus (strain DJM 731)</name>
    <name type="common">Brown rot fungus</name>
    <dbReference type="NCBI Taxonomy" id="1858805"/>
    <lineage>
        <taxon>Eukaryota</taxon>
        <taxon>Fungi</taxon>
        <taxon>Dikarya</taxon>
        <taxon>Basidiomycota</taxon>
        <taxon>Agaricomycotina</taxon>
        <taxon>Dacrymycetes</taxon>
        <taxon>Dacrymycetales</taxon>
        <taxon>Dacrymycetaceae</taxon>
        <taxon>Dacryopinax</taxon>
    </lineage>
</organism>
<proteinExistence type="predicted"/>
<evidence type="ECO:0000256" key="1">
    <source>
        <dbReference type="SAM" id="MobiDB-lite"/>
    </source>
</evidence>
<dbReference type="Gene3D" id="3.15.10.10">
    <property type="entry name" value="Bactericidal permeability-increasing protein, domain 1"/>
    <property type="match status" value="1"/>
</dbReference>
<keyword evidence="5" id="KW-1185">Reference proteome</keyword>
<dbReference type="EMBL" id="JH795865">
    <property type="protein sequence ID" value="EJU01188.1"/>
    <property type="molecule type" value="Genomic_DNA"/>
</dbReference>
<feature type="domain" description="HAM1-like C-terminal" evidence="2">
    <location>
        <begin position="697"/>
        <end position="840"/>
    </location>
</feature>
<protein>
    <submittedName>
        <fullName evidence="4">Uncharacterized protein</fullName>
    </submittedName>
</protein>
<dbReference type="GeneID" id="63685356"/>
<evidence type="ECO:0000313" key="5">
    <source>
        <dbReference type="Proteomes" id="UP000030653"/>
    </source>
</evidence>
<dbReference type="OrthoDB" id="19394at2759"/>
<dbReference type="InterPro" id="IPR027842">
    <property type="entry name" value="HAM1-like_C"/>
</dbReference>
<gene>
    <name evidence="4" type="ORF">DACRYDRAFT_116977</name>
</gene>
<dbReference type="PANTHER" id="PTHR31138:SF1">
    <property type="entry name" value="PDZ DOMAIN-CONTAINING PROTEIN"/>
    <property type="match status" value="1"/>
</dbReference>
<evidence type="ECO:0000313" key="4">
    <source>
        <dbReference type="EMBL" id="EJU01188.1"/>
    </source>
</evidence>
<dbReference type="Pfam" id="PF14613">
    <property type="entry name" value="HAM1_C"/>
    <property type="match status" value="1"/>
</dbReference>
<dbReference type="PANTHER" id="PTHR31138">
    <property type="entry name" value="CHROMOSOME 19, WHOLE GENOME SHOTGUN SEQUENCE"/>
    <property type="match status" value="1"/>
</dbReference>
<dbReference type="Proteomes" id="UP000030653">
    <property type="component" value="Unassembled WGS sequence"/>
</dbReference>
<name>M5GB64_DACPD</name>
<dbReference type="SUPFAM" id="SSF55394">
    <property type="entry name" value="Bactericidal permeability-increasing protein, BPI"/>
    <property type="match status" value="1"/>
</dbReference>
<dbReference type="OMA" id="EWRSEAY"/>
<dbReference type="STRING" id="1858805.M5GB64"/>
<dbReference type="AlphaFoldDB" id="M5GB64"/>
<evidence type="ECO:0000259" key="3">
    <source>
        <dbReference type="Pfam" id="PF19343"/>
    </source>
</evidence>
<dbReference type="RefSeq" id="XP_040628085.1">
    <property type="nucleotide sequence ID" value="XM_040770294.1"/>
</dbReference>
<dbReference type="HOGENOM" id="CLU_007183_0_0_1"/>
<evidence type="ECO:0000259" key="2">
    <source>
        <dbReference type="Pfam" id="PF14613"/>
    </source>
</evidence>
<feature type="region of interest" description="Disordered" evidence="1">
    <location>
        <begin position="284"/>
        <end position="310"/>
    </location>
</feature>
<dbReference type="InterPro" id="IPR045967">
    <property type="entry name" value="HAM1-like_N"/>
</dbReference>
<accession>M5GB64</accession>
<feature type="domain" description="HAM1-like N-terminal" evidence="3">
    <location>
        <begin position="15"/>
        <end position="685"/>
    </location>
</feature>
<sequence length="845" mass="95143">MSLPIALKDISDKPQAGAVTDPVHPAQMQADIDRKLRLYGVVQAFRNGRMPTNVQINDALSYVEAHSPLDMSQLSAEGRNLIDDVRDIIETARKIVMEKNADELFQNFVWHTTYIDPNRGKVVDSLGDAVPVSQEQAKADAQQAVVHVRTLLSLFLTNAEARKLLSDVGLIGRDMFATGAANVAEKVRPDPEAMARVDDAAPSNQWKGADGRVHGPNETPVLQATLPGGRTVQAHPKEPLSNATYRDADGQERPTAEIAQQAQERVPVDDVTDREQWANAATNGARRNAEPHVRDVQGAVQRQPDDDGDAQVEAGKRTWKEKFNDFKANLNDRVPDEHKDKIREHRDAIKDHFKEQFPEERRDQFIWRMKKVVVENQKHGDYQETMNWFLNFLETYHGHAKSAVGTGSQSANALTEDPSLQLAWSEFRTLLERFANNRTMQPIIDAVNDLYNDAQQDEGLRHYFSRLDGFVRRTLLEPGYVLAPEYDDDARRVRDEGKQFFDEKYAPHKDRLFDSIQDFFLAMGDDPLNKQFGDDWARLTHDLLFDENGQLAFKPHLWGDIRRVILPSIVDQVGYVPIPRIEYTDDQMDLVIENLTLQGRNLLPNVIELEVHNWIKFSPYSTVTDDHHHSFRGIFGQIQADLRDVAFYFKKKQGFPKLSDSGVADVVIGGSGISGTVHVASAGKDKSSVFTVKDVHVKIDSLNFSIRDSKHDTLYKVLKPLATGLIKKQIAKALQDAIRTGLEYVDGELVGVRDRMGEAKAQDGVTRTDVPKQAFQRKKAEAQSVKEKTGEFKIDTTRDSMLLPNVGHEGGLINRQFERAEAAKRGKEWRSDAFSIVPQGSANRA</sequence>
<dbReference type="GO" id="GO:0008289">
    <property type="term" value="F:lipid binding"/>
    <property type="evidence" value="ECO:0007669"/>
    <property type="project" value="InterPro"/>
</dbReference>